<gene>
    <name evidence="1" type="ORF">UFOPK1726_00811</name>
</gene>
<sequence>MFIGIFVVDLDELDEEIDGADISERLNDEVIVENMIAVSVYIIDDAIDHLAIEYWRFEFTNLDLQFHQKKCRHLRIAQSANLGFSNSTLSNQ</sequence>
<evidence type="ECO:0000313" key="1">
    <source>
        <dbReference type="EMBL" id="CAB4579557.1"/>
    </source>
</evidence>
<reference evidence="1" key="1">
    <citation type="submission" date="2020-05" db="EMBL/GenBank/DDBJ databases">
        <authorList>
            <person name="Chiriac C."/>
            <person name="Salcher M."/>
            <person name="Ghai R."/>
            <person name="Kavagutti S V."/>
        </authorList>
    </citation>
    <scope>NUCLEOTIDE SEQUENCE</scope>
</reference>
<dbReference type="AlphaFoldDB" id="A0A6J6EUB1"/>
<dbReference type="EMBL" id="CAEZTT010000091">
    <property type="protein sequence ID" value="CAB4579557.1"/>
    <property type="molecule type" value="Genomic_DNA"/>
</dbReference>
<name>A0A6J6EUB1_9ZZZZ</name>
<proteinExistence type="predicted"/>
<accession>A0A6J6EUB1</accession>
<protein>
    <submittedName>
        <fullName evidence="1">Unannotated protein</fullName>
    </submittedName>
</protein>
<organism evidence="1">
    <name type="scientific">freshwater metagenome</name>
    <dbReference type="NCBI Taxonomy" id="449393"/>
    <lineage>
        <taxon>unclassified sequences</taxon>
        <taxon>metagenomes</taxon>
        <taxon>ecological metagenomes</taxon>
    </lineage>
</organism>